<reference evidence="1" key="2">
    <citation type="journal article" date="2015" name="Data Brief">
        <title>Shoot transcriptome of the giant reed, Arundo donax.</title>
        <authorList>
            <person name="Barrero R.A."/>
            <person name="Guerrero F.D."/>
            <person name="Moolhuijzen P."/>
            <person name="Goolsby J.A."/>
            <person name="Tidwell J."/>
            <person name="Bellgard S.E."/>
            <person name="Bellgard M.I."/>
        </authorList>
    </citation>
    <scope>NUCLEOTIDE SEQUENCE</scope>
    <source>
        <tissue evidence="1">Shoot tissue taken approximately 20 cm above the soil surface</tissue>
    </source>
</reference>
<evidence type="ECO:0000313" key="1">
    <source>
        <dbReference type="EMBL" id="JAD21149.1"/>
    </source>
</evidence>
<reference evidence="1" key="1">
    <citation type="submission" date="2014-09" db="EMBL/GenBank/DDBJ databases">
        <authorList>
            <person name="Magalhaes I.L.F."/>
            <person name="Oliveira U."/>
            <person name="Santos F.R."/>
            <person name="Vidigal T.H.D.A."/>
            <person name="Brescovit A.D."/>
            <person name="Santos A.J."/>
        </authorList>
    </citation>
    <scope>NUCLEOTIDE SEQUENCE</scope>
    <source>
        <tissue evidence="1">Shoot tissue taken approximately 20 cm above the soil surface</tissue>
    </source>
</reference>
<name>A0A0A8Y5B7_ARUDO</name>
<accession>A0A0A8Y5B7</accession>
<proteinExistence type="predicted"/>
<dbReference type="EMBL" id="GBRH01276746">
    <property type="protein sequence ID" value="JAD21149.1"/>
    <property type="molecule type" value="Transcribed_RNA"/>
</dbReference>
<sequence length="9" mass="927">MHLDGNLAG</sequence>
<protein>
    <submittedName>
        <fullName evidence="1">Uncharacterized protein</fullName>
    </submittedName>
</protein>
<organism evidence="1">
    <name type="scientific">Arundo donax</name>
    <name type="common">Giant reed</name>
    <name type="synonym">Donax arundinaceus</name>
    <dbReference type="NCBI Taxonomy" id="35708"/>
    <lineage>
        <taxon>Eukaryota</taxon>
        <taxon>Viridiplantae</taxon>
        <taxon>Streptophyta</taxon>
        <taxon>Embryophyta</taxon>
        <taxon>Tracheophyta</taxon>
        <taxon>Spermatophyta</taxon>
        <taxon>Magnoliopsida</taxon>
        <taxon>Liliopsida</taxon>
        <taxon>Poales</taxon>
        <taxon>Poaceae</taxon>
        <taxon>PACMAD clade</taxon>
        <taxon>Arundinoideae</taxon>
        <taxon>Arundineae</taxon>
        <taxon>Arundo</taxon>
    </lineage>
</organism>